<dbReference type="RefSeq" id="WP_106770365.1">
    <property type="nucleotide sequence ID" value="NZ_PXYK01000001.1"/>
</dbReference>
<feature type="compositionally biased region" description="Basic and acidic residues" evidence="1">
    <location>
        <begin position="45"/>
        <end position="58"/>
    </location>
</feature>
<dbReference type="OrthoDB" id="9812902at2"/>
<gene>
    <name evidence="3" type="ORF">C7I84_01500</name>
</gene>
<proteinExistence type="predicted"/>
<feature type="region of interest" description="Disordered" evidence="1">
    <location>
        <begin position="36"/>
        <end position="58"/>
    </location>
</feature>
<feature type="signal peptide" evidence="2">
    <location>
        <begin position="1"/>
        <end position="26"/>
    </location>
</feature>
<keyword evidence="4" id="KW-1185">Reference proteome</keyword>
<keyword evidence="2" id="KW-0732">Signal</keyword>
<sequence>MIAVVRRLGSFMLPILLLMAPAPVRADEARQPLPGVVRPDPIVKPLEEPIEPPRPDADGFVRMGDWDVRISGSVAVDITAGTLKTLPR</sequence>
<dbReference type="EMBL" id="PXYK01000001">
    <property type="protein sequence ID" value="PSJ65823.1"/>
    <property type="molecule type" value="Genomic_DNA"/>
</dbReference>
<evidence type="ECO:0000313" key="4">
    <source>
        <dbReference type="Proteomes" id="UP000241229"/>
    </source>
</evidence>
<accession>A0A2P7STL4</accession>
<dbReference type="Proteomes" id="UP000241229">
    <property type="component" value="Unassembled WGS sequence"/>
</dbReference>
<evidence type="ECO:0000256" key="2">
    <source>
        <dbReference type="SAM" id="SignalP"/>
    </source>
</evidence>
<protein>
    <submittedName>
        <fullName evidence="3">Uncharacterized protein</fullName>
    </submittedName>
</protein>
<comment type="caution">
    <text evidence="3">The sequence shown here is derived from an EMBL/GenBank/DDBJ whole genome shotgun (WGS) entry which is preliminary data.</text>
</comment>
<feature type="chain" id="PRO_5015169011" evidence="2">
    <location>
        <begin position="27"/>
        <end position="88"/>
    </location>
</feature>
<name>A0A2P7STL4_9HYPH</name>
<reference evidence="3 4" key="1">
    <citation type="submission" date="2018-03" db="EMBL/GenBank/DDBJ databases">
        <title>The draft genome of Mesorhizobium sp. 6GN-30.</title>
        <authorList>
            <person name="Liu L."/>
            <person name="Li L."/>
            <person name="Wang T."/>
            <person name="Zhang X."/>
            <person name="Liang L."/>
        </authorList>
    </citation>
    <scope>NUCLEOTIDE SEQUENCE [LARGE SCALE GENOMIC DNA]</scope>
    <source>
        <strain evidence="3 4">6GN30</strain>
    </source>
</reference>
<evidence type="ECO:0000256" key="1">
    <source>
        <dbReference type="SAM" id="MobiDB-lite"/>
    </source>
</evidence>
<evidence type="ECO:0000313" key="3">
    <source>
        <dbReference type="EMBL" id="PSJ65823.1"/>
    </source>
</evidence>
<dbReference type="AlphaFoldDB" id="A0A2P7STL4"/>
<organism evidence="3 4">
    <name type="scientific">Kumtagia ephedrae</name>
    <dbReference type="NCBI Taxonomy" id="2116701"/>
    <lineage>
        <taxon>Bacteria</taxon>
        <taxon>Pseudomonadati</taxon>
        <taxon>Pseudomonadota</taxon>
        <taxon>Alphaproteobacteria</taxon>
        <taxon>Hyphomicrobiales</taxon>
        <taxon>Phyllobacteriaceae</taxon>
        <taxon>Kumtagia</taxon>
    </lineage>
</organism>